<dbReference type="AlphaFoldDB" id="A0A923SQB0"/>
<dbReference type="SMART" id="SM01018">
    <property type="entry name" value="B12-binding_2"/>
    <property type="match status" value="1"/>
</dbReference>
<protein>
    <submittedName>
        <fullName evidence="4">Cobalamin B12-binding domain-containing protein</fullName>
    </submittedName>
</protein>
<dbReference type="PANTHER" id="PTHR45833">
    <property type="entry name" value="METHIONINE SYNTHASE"/>
    <property type="match status" value="1"/>
</dbReference>
<dbReference type="RefSeq" id="WP_187302527.1">
    <property type="nucleotide sequence ID" value="NZ_CBCTQH010000034.1"/>
</dbReference>
<dbReference type="InterPro" id="IPR006158">
    <property type="entry name" value="Cobalamin-bd"/>
</dbReference>
<keyword evidence="1" id="KW-0479">Metal-binding</keyword>
<dbReference type="GO" id="GO:0050667">
    <property type="term" value="P:homocysteine metabolic process"/>
    <property type="evidence" value="ECO:0007669"/>
    <property type="project" value="TreeGrafter"/>
</dbReference>
<dbReference type="Pfam" id="PF02310">
    <property type="entry name" value="B12-binding"/>
    <property type="match status" value="1"/>
</dbReference>
<dbReference type="InterPro" id="IPR036594">
    <property type="entry name" value="Meth_synthase_dom"/>
</dbReference>
<keyword evidence="2" id="KW-0170">Cobalt</keyword>
<evidence type="ECO:0000313" key="4">
    <source>
        <dbReference type="EMBL" id="MBC6679421.1"/>
    </source>
</evidence>
<reference evidence="4" key="1">
    <citation type="submission" date="2020-08" db="EMBL/GenBank/DDBJ databases">
        <title>Genome public.</title>
        <authorList>
            <person name="Liu C."/>
            <person name="Sun Q."/>
        </authorList>
    </citation>
    <scope>NUCLEOTIDE SEQUENCE</scope>
    <source>
        <strain evidence="4">BX12</strain>
    </source>
</reference>
<dbReference type="PROSITE" id="PS51332">
    <property type="entry name" value="B12_BINDING"/>
    <property type="match status" value="1"/>
</dbReference>
<dbReference type="EMBL" id="JACRYT010000004">
    <property type="protein sequence ID" value="MBC6679421.1"/>
    <property type="molecule type" value="Genomic_DNA"/>
</dbReference>
<keyword evidence="5" id="KW-1185">Reference proteome</keyword>
<organism evidence="4 5">
    <name type="scientific">Zhenpiania hominis</name>
    <dbReference type="NCBI Taxonomy" id="2763644"/>
    <lineage>
        <taxon>Bacteria</taxon>
        <taxon>Bacillati</taxon>
        <taxon>Bacillota</taxon>
        <taxon>Clostridia</taxon>
        <taxon>Peptostreptococcales</taxon>
        <taxon>Anaerovoracaceae</taxon>
        <taxon>Zhenpiania</taxon>
    </lineage>
</organism>
<evidence type="ECO:0000256" key="2">
    <source>
        <dbReference type="ARBA" id="ARBA00023285"/>
    </source>
</evidence>
<dbReference type="Gene3D" id="3.40.50.280">
    <property type="entry name" value="Cobalamin-binding domain"/>
    <property type="match status" value="1"/>
</dbReference>
<dbReference type="Pfam" id="PF02607">
    <property type="entry name" value="B12-binding_2"/>
    <property type="match status" value="1"/>
</dbReference>
<dbReference type="GO" id="GO:0046872">
    <property type="term" value="F:metal ion binding"/>
    <property type="evidence" value="ECO:0007669"/>
    <property type="project" value="UniProtKB-KW"/>
</dbReference>
<proteinExistence type="predicted"/>
<dbReference type="InterPro" id="IPR050554">
    <property type="entry name" value="Met_Synthase/Corrinoid"/>
</dbReference>
<dbReference type="GO" id="GO:0005829">
    <property type="term" value="C:cytosol"/>
    <property type="evidence" value="ECO:0007669"/>
    <property type="project" value="TreeGrafter"/>
</dbReference>
<dbReference type="GO" id="GO:0031419">
    <property type="term" value="F:cobalamin binding"/>
    <property type="evidence" value="ECO:0007669"/>
    <property type="project" value="InterPro"/>
</dbReference>
<feature type="domain" description="B12-binding" evidence="3">
    <location>
        <begin position="88"/>
        <end position="211"/>
    </location>
</feature>
<gene>
    <name evidence="4" type="ORF">H9L42_06235</name>
</gene>
<name>A0A923SQB0_9FIRM</name>
<dbReference type="SUPFAM" id="SSF47644">
    <property type="entry name" value="Methionine synthase domain"/>
    <property type="match status" value="1"/>
</dbReference>
<dbReference type="GO" id="GO:0008705">
    <property type="term" value="F:methionine synthase activity"/>
    <property type="evidence" value="ECO:0007669"/>
    <property type="project" value="TreeGrafter"/>
</dbReference>
<comment type="caution">
    <text evidence="4">The sequence shown here is derived from an EMBL/GenBank/DDBJ whole genome shotgun (WGS) entry which is preliminary data.</text>
</comment>
<dbReference type="Gene3D" id="1.10.1240.10">
    <property type="entry name" value="Methionine synthase domain"/>
    <property type="match status" value="1"/>
</dbReference>
<dbReference type="GO" id="GO:0046653">
    <property type="term" value="P:tetrahydrofolate metabolic process"/>
    <property type="evidence" value="ECO:0007669"/>
    <property type="project" value="TreeGrafter"/>
</dbReference>
<dbReference type="InterPro" id="IPR036724">
    <property type="entry name" value="Cobalamin-bd_sf"/>
</dbReference>
<dbReference type="PANTHER" id="PTHR45833:SF1">
    <property type="entry name" value="METHIONINE SYNTHASE"/>
    <property type="match status" value="1"/>
</dbReference>
<dbReference type="Proteomes" id="UP000602647">
    <property type="component" value="Unassembled WGS sequence"/>
</dbReference>
<dbReference type="SUPFAM" id="SSF52242">
    <property type="entry name" value="Cobalamin (vitamin B12)-binding domain"/>
    <property type="match status" value="1"/>
</dbReference>
<evidence type="ECO:0000313" key="5">
    <source>
        <dbReference type="Proteomes" id="UP000602647"/>
    </source>
</evidence>
<dbReference type="InterPro" id="IPR003759">
    <property type="entry name" value="Cbl-bd_cap"/>
</dbReference>
<accession>A0A923SQB0</accession>
<evidence type="ECO:0000259" key="3">
    <source>
        <dbReference type="PROSITE" id="PS51332"/>
    </source>
</evidence>
<evidence type="ECO:0000256" key="1">
    <source>
        <dbReference type="ARBA" id="ARBA00022723"/>
    </source>
</evidence>
<sequence length="211" mass="23389">MKKDLIQAVYELDEDLVLELVQEKIAIGENSLSIVNQIQQGISLISDAYDSGEYFIADLIMAGIIFESVIGILDFSDPCDVSLPEKLQVKVIAATVKGDIHDIGKNLSKTYFLSRGVEIEDLGVDIPPQEIVKQVAQYNKVLLFLSGLVSESYDSMKETINLLETSGLRDRVHVVICGAVDKDVCRFTRADNWVNDLVSGYDIFKKILTGN</sequence>